<gene>
    <name evidence="1" type="ORF">TNCT_364601</name>
</gene>
<proteinExistence type="predicted"/>
<evidence type="ECO:0000313" key="1">
    <source>
        <dbReference type="EMBL" id="GFR29448.1"/>
    </source>
</evidence>
<keyword evidence="2" id="KW-1185">Reference proteome</keyword>
<comment type="caution">
    <text evidence="1">The sequence shown here is derived from an EMBL/GenBank/DDBJ whole genome shotgun (WGS) entry which is preliminary data.</text>
</comment>
<evidence type="ECO:0000313" key="2">
    <source>
        <dbReference type="Proteomes" id="UP000887116"/>
    </source>
</evidence>
<accession>A0A8X6HTQ7</accession>
<dbReference type="EMBL" id="BMAO01029104">
    <property type="protein sequence ID" value="GFR29448.1"/>
    <property type="molecule type" value="Genomic_DNA"/>
</dbReference>
<name>A0A8X6HTQ7_TRICU</name>
<dbReference type="Proteomes" id="UP000887116">
    <property type="component" value="Unassembled WGS sequence"/>
</dbReference>
<dbReference type="AlphaFoldDB" id="A0A8X6HTQ7"/>
<sequence>MTTKKINLKVCRQKEKLRHSEEHLKLLKQIAARKAAPQNEPYDEDLFLDLWRRFLKKLPRTEQSKLRTQITNLISNAELKNMESDASPACSTARE</sequence>
<organism evidence="1 2">
    <name type="scientific">Trichonephila clavata</name>
    <name type="common">Joro spider</name>
    <name type="synonym">Nephila clavata</name>
    <dbReference type="NCBI Taxonomy" id="2740835"/>
    <lineage>
        <taxon>Eukaryota</taxon>
        <taxon>Metazoa</taxon>
        <taxon>Ecdysozoa</taxon>
        <taxon>Arthropoda</taxon>
        <taxon>Chelicerata</taxon>
        <taxon>Arachnida</taxon>
        <taxon>Araneae</taxon>
        <taxon>Araneomorphae</taxon>
        <taxon>Entelegynae</taxon>
        <taxon>Araneoidea</taxon>
        <taxon>Nephilidae</taxon>
        <taxon>Trichonephila</taxon>
    </lineage>
</organism>
<protein>
    <submittedName>
        <fullName evidence="1">Uncharacterized protein</fullName>
    </submittedName>
</protein>
<dbReference type="OrthoDB" id="6784293at2759"/>
<reference evidence="1" key="1">
    <citation type="submission" date="2020-07" db="EMBL/GenBank/DDBJ databases">
        <title>Multicomponent nature underlies the extraordinary mechanical properties of spider dragline silk.</title>
        <authorList>
            <person name="Kono N."/>
            <person name="Nakamura H."/>
            <person name="Mori M."/>
            <person name="Yoshida Y."/>
            <person name="Ohtoshi R."/>
            <person name="Malay A.D."/>
            <person name="Moran D.A.P."/>
            <person name="Tomita M."/>
            <person name="Numata K."/>
            <person name="Arakawa K."/>
        </authorList>
    </citation>
    <scope>NUCLEOTIDE SEQUENCE</scope>
</reference>